<keyword evidence="2" id="KW-1185">Reference proteome</keyword>
<accession>A0ACB9D0X9</accession>
<sequence>MVMRRTEFMLFLALNFTMFIIFADSVVPQDEVEALEEIMTLMGATNWRLNGNSCQLEMTSEVPKPHPEADARVQCDIDCNTDNSSECHVVSFIHKFYSLNGVLPRELVKLPYLQTIDFAYNYLGGKIPSELGSTRLQSISVLGNRLSGEIPGELGNITTLTYLNLEANNFSGTIPSDLGKLINLQYLILSSNRLTGMLPASLAELKSLTDFRISDNNFSGSIPNFIQNWRQLSKIELIGTGLRGPIPSYVSLLHNLTDVRISDISGPTQGFPPLDNANGLLTVVLRNCNISGEIPAYIWQRRDLQLLDVSFNKLVGGISNDIVGRSLRYVFLTNNMLSGGIPDTLLIEGATIDLSYNNFTWQGPNQPACRPNMNLYINLFKSSGTTLQDILPCTNNARCPKYGCSLHVNSGGDDLRIRENGVDVLFEGDASFDGGAGSFHSTTHNWGLSSTGDFLDDNIQTNRYVESLQNSTNLPSIYTTARLSPLSLTYISYCLENGNYVVDLHFAEIQYMNDSTYRSLGRRVFDIYIQGKLVKKDFNIEDVVGIKRPLVLPFNASVINNTLEIQFYWAGKGTARFPKRGRYGPLISAISVNPYSKTCSIGKKTNKIMYVGFSLAGLCLVFIISAVIWWKGCSKAKKKKNKDFEGLELKTVSFSFKQLNTATNNFNASHKIGEGGFGPVYKGRLRDGTVVAVKQLSSRSRQGNREFLTEIGVISCLQHPNLVKLYGCCVEEDQLLLVYEYLENNSLANALFGSNKSRLLLDWATRFKICIGIARGLAFLHEESRLKIVHRDIKATNVLLDKDLNPKISDFGLARLDEDEHTHVSTRVAGTIGYMAPEYALWGHLSDKADVYSFGVVALEVVSGKNNNKYIPNNDSVCLLDWAYRLQTSKQLEELFDERLESKINIEEAEIMVKVALLCTSISPSTRPTMSEVVSMLEGVTCVPEIAPEVGRYFEDLRFQTMRGSNQGDRTESSMDTQYSATLKSDTRFLGSSNDCFEVVSVDTRSY</sequence>
<dbReference type="EMBL" id="CM042013">
    <property type="protein sequence ID" value="KAI3740222.1"/>
    <property type="molecule type" value="Genomic_DNA"/>
</dbReference>
<protein>
    <submittedName>
        <fullName evidence="1">Uncharacterized protein</fullName>
    </submittedName>
</protein>
<evidence type="ECO:0000313" key="2">
    <source>
        <dbReference type="Proteomes" id="UP001055811"/>
    </source>
</evidence>
<dbReference type="Proteomes" id="UP001055811">
    <property type="component" value="Linkage Group LG05"/>
</dbReference>
<reference evidence="1 2" key="2">
    <citation type="journal article" date="2022" name="Mol. Ecol. Resour.">
        <title>The genomes of chicory, endive, great burdock and yacon provide insights into Asteraceae paleo-polyploidization history and plant inulin production.</title>
        <authorList>
            <person name="Fan W."/>
            <person name="Wang S."/>
            <person name="Wang H."/>
            <person name="Wang A."/>
            <person name="Jiang F."/>
            <person name="Liu H."/>
            <person name="Zhao H."/>
            <person name="Xu D."/>
            <person name="Zhang Y."/>
        </authorList>
    </citation>
    <scope>NUCLEOTIDE SEQUENCE [LARGE SCALE GENOMIC DNA]</scope>
    <source>
        <strain evidence="2">cv. Punajuju</strain>
        <tissue evidence="1">Leaves</tissue>
    </source>
</reference>
<name>A0ACB9D0X9_CICIN</name>
<reference evidence="2" key="1">
    <citation type="journal article" date="2022" name="Mol. Ecol. Resour.">
        <title>The genomes of chicory, endive, great burdock and yacon provide insights into Asteraceae palaeo-polyploidization history and plant inulin production.</title>
        <authorList>
            <person name="Fan W."/>
            <person name="Wang S."/>
            <person name="Wang H."/>
            <person name="Wang A."/>
            <person name="Jiang F."/>
            <person name="Liu H."/>
            <person name="Zhao H."/>
            <person name="Xu D."/>
            <person name="Zhang Y."/>
        </authorList>
    </citation>
    <scope>NUCLEOTIDE SEQUENCE [LARGE SCALE GENOMIC DNA]</scope>
    <source>
        <strain evidence="2">cv. Punajuju</strain>
    </source>
</reference>
<evidence type="ECO:0000313" key="1">
    <source>
        <dbReference type="EMBL" id="KAI3740222.1"/>
    </source>
</evidence>
<comment type="caution">
    <text evidence="1">The sequence shown here is derived from an EMBL/GenBank/DDBJ whole genome shotgun (WGS) entry which is preliminary data.</text>
</comment>
<proteinExistence type="predicted"/>
<organism evidence="1 2">
    <name type="scientific">Cichorium intybus</name>
    <name type="common">Chicory</name>
    <dbReference type="NCBI Taxonomy" id="13427"/>
    <lineage>
        <taxon>Eukaryota</taxon>
        <taxon>Viridiplantae</taxon>
        <taxon>Streptophyta</taxon>
        <taxon>Embryophyta</taxon>
        <taxon>Tracheophyta</taxon>
        <taxon>Spermatophyta</taxon>
        <taxon>Magnoliopsida</taxon>
        <taxon>eudicotyledons</taxon>
        <taxon>Gunneridae</taxon>
        <taxon>Pentapetalae</taxon>
        <taxon>asterids</taxon>
        <taxon>campanulids</taxon>
        <taxon>Asterales</taxon>
        <taxon>Asteraceae</taxon>
        <taxon>Cichorioideae</taxon>
        <taxon>Cichorieae</taxon>
        <taxon>Cichoriinae</taxon>
        <taxon>Cichorium</taxon>
    </lineage>
</organism>
<gene>
    <name evidence="1" type="ORF">L2E82_30646</name>
</gene>